<dbReference type="InterPro" id="IPR036010">
    <property type="entry name" value="2Fe-2S_ferredoxin-like_sf"/>
</dbReference>
<dbReference type="GO" id="GO:0051536">
    <property type="term" value="F:iron-sulfur cluster binding"/>
    <property type="evidence" value="ECO:0007669"/>
    <property type="project" value="InterPro"/>
</dbReference>
<accession>A0A143WNK5</accession>
<evidence type="ECO:0000313" key="2">
    <source>
        <dbReference type="EMBL" id="CUX76719.1"/>
    </source>
</evidence>
<dbReference type="InterPro" id="IPR001041">
    <property type="entry name" value="2Fe-2S_ferredoxin-type"/>
</dbReference>
<name>A0A143WNK5_TREPR</name>
<dbReference type="AlphaFoldDB" id="A0A143WNK5"/>
<protein>
    <submittedName>
        <fullName evidence="2">2Fe-2S ferredoxin</fullName>
    </submittedName>
</protein>
<keyword evidence="1" id="KW-0732">Signal</keyword>
<feature type="signal peptide" evidence="1">
    <location>
        <begin position="1"/>
        <end position="26"/>
    </location>
</feature>
<evidence type="ECO:0000313" key="3">
    <source>
        <dbReference type="Proteomes" id="UP000075242"/>
    </source>
</evidence>
<dbReference type="SUPFAM" id="SSF54292">
    <property type="entry name" value="2Fe-2S ferredoxin-like"/>
    <property type="match status" value="1"/>
</dbReference>
<dbReference type="EMBL" id="LN999011">
    <property type="protein sequence ID" value="CUX76719.1"/>
    <property type="molecule type" value="Genomic_DNA"/>
</dbReference>
<proteinExistence type="predicted"/>
<dbReference type="InterPro" id="IPR012675">
    <property type="entry name" value="Beta-grasp_dom_sf"/>
</dbReference>
<gene>
    <name evidence="2" type="primary">fdx_2</name>
    <name evidence="2" type="ORF">MHIR_TP00096</name>
</gene>
<dbReference type="Gene3D" id="3.10.20.30">
    <property type="match status" value="1"/>
</dbReference>
<sequence>MLPALGLCAFGWCAAARGVSLCYALAACGVALRHQCEMQGACASCRVFVRHGDRYLSPCSAAEVGLLGGARAVRLSCQCHVCTGLRGLRAVVVVDVG</sequence>
<dbReference type="CDD" id="cd00207">
    <property type="entry name" value="fer2"/>
    <property type="match status" value="1"/>
</dbReference>
<feature type="chain" id="PRO_5007513655" evidence="1">
    <location>
        <begin position="27"/>
        <end position="97"/>
    </location>
</feature>
<evidence type="ECO:0000256" key="1">
    <source>
        <dbReference type="SAM" id="SignalP"/>
    </source>
</evidence>
<reference evidence="3" key="1">
    <citation type="submission" date="2016-01" db="EMBL/GenBank/DDBJ databases">
        <authorList>
            <person name="Husnik F."/>
        </authorList>
    </citation>
    <scope>NUCLEOTIDE SEQUENCE [LARGE SCALE GENOMIC DNA]</scope>
</reference>
<dbReference type="Proteomes" id="UP000075242">
    <property type="component" value="Chromosome I"/>
</dbReference>
<organism evidence="2 3">
    <name type="scientific">Tremblaya princeps</name>
    <dbReference type="NCBI Taxonomy" id="189385"/>
    <lineage>
        <taxon>Bacteria</taxon>
        <taxon>Pseudomonadati</taxon>
        <taxon>Pseudomonadota</taxon>
        <taxon>Betaproteobacteria</taxon>
        <taxon>Candidatus Tremblayella</taxon>
    </lineage>
</organism>